<dbReference type="GO" id="GO:0005829">
    <property type="term" value="C:cytosol"/>
    <property type="evidence" value="ECO:0007669"/>
    <property type="project" value="TreeGrafter"/>
</dbReference>
<dbReference type="InterPro" id="IPR014729">
    <property type="entry name" value="Rossmann-like_a/b/a_fold"/>
</dbReference>
<evidence type="ECO:0000259" key="14">
    <source>
        <dbReference type="Pfam" id="PF08264"/>
    </source>
</evidence>
<dbReference type="InterPro" id="IPR013155">
    <property type="entry name" value="M/V/L/I-tRNA-synth_anticd-bd"/>
</dbReference>
<proteinExistence type="inferred from homology"/>
<keyword evidence="6 11" id="KW-0067">ATP-binding</keyword>
<dbReference type="InterPro" id="IPR002300">
    <property type="entry name" value="aa-tRNA-synth_Ia"/>
</dbReference>
<dbReference type="AlphaFoldDB" id="A0A2S3UQA8"/>
<feature type="domain" description="Leucyl-tRNA synthetase editing" evidence="15">
    <location>
        <begin position="232"/>
        <end position="358"/>
    </location>
</feature>
<evidence type="ECO:0000256" key="5">
    <source>
        <dbReference type="ARBA" id="ARBA00022741"/>
    </source>
</evidence>
<dbReference type="InterPro" id="IPR009080">
    <property type="entry name" value="tRNAsynth_Ia_anticodon-bd"/>
</dbReference>
<sequence>MPCEEPPVADPFADFAGLEAKWQKRWQLSGCFKARQGDKKDKFYNFDGGPFPNGALHMGHVRTFVLGDVMARYQRMRGKNVLYCFEFDAFGLPNELAAEKQGAAPRDLTAANIERMRGQMVALGLSYDWDHVHSTCDPRYYKWTQWLFLKLREAGLVYRAEADLNWCKSCRTTLAHIQVEDGNCWRCETPVETRSLTQWYVKLSRYSRQLHDSLGGVSGFGPQVRNTLAGFMGAVEGYEIDLPVVDEPDTVITAFVAADRVRHPASYVAIAPGHPAAGGNTAPGSTEDRLKRPHSRASPHEDHRTHGHDTGRRVLDPRTGRTLPVYAAKYVEAGFAHGATLGFPDMDQRDRMFARTRGIIESGETCPVETGMTRPATHFRVRDWLVSRQRAWGTPIPIVHCEHCGTVPVPDAELPVLLPDIPAGGLRNGLADLRDFICVPCPRCGNEARRETDTLDCYFDVIWCFLACTGLLDENFEFQAGSFTQWMQVDWFHNGLDSFFYMHLYRFLGHALYDMGLLQDPEPFANYAGHNVVTLNGRKMSKHHGNVISPEKVLRSAGADVLRVHVLWSANPNKGFEWSDDGLDRARALLKTVWSLNETAVRIGAQANEPVAGQEQTRASGAVRAKIRRAVRRSTGFLEKYQYSGVLNEIHGLTRILKAALAERHPATDEAFKDGCDSLIRLIAPFAPHLAEEAWSRHGRTTLLAATTAWPQA</sequence>
<keyword evidence="7 11" id="KW-0648">Protein biosynthesis</keyword>
<evidence type="ECO:0000256" key="2">
    <source>
        <dbReference type="ARBA" id="ARBA00013164"/>
    </source>
</evidence>
<dbReference type="GO" id="GO:0004823">
    <property type="term" value="F:leucine-tRNA ligase activity"/>
    <property type="evidence" value="ECO:0007669"/>
    <property type="project" value="UniProtKB-EC"/>
</dbReference>
<gene>
    <name evidence="16" type="ORF">CLV41_108103</name>
</gene>
<evidence type="ECO:0000259" key="15">
    <source>
        <dbReference type="Pfam" id="PF13603"/>
    </source>
</evidence>
<evidence type="ECO:0000256" key="8">
    <source>
        <dbReference type="ARBA" id="ARBA00023146"/>
    </source>
</evidence>
<evidence type="ECO:0000256" key="9">
    <source>
        <dbReference type="ARBA" id="ARBA00030520"/>
    </source>
</evidence>
<evidence type="ECO:0000256" key="7">
    <source>
        <dbReference type="ARBA" id="ARBA00022917"/>
    </source>
</evidence>
<organism evidence="16 17">
    <name type="scientific">Roseibium marinum</name>
    <dbReference type="NCBI Taxonomy" id="281252"/>
    <lineage>
        <taxon>Bacteria</taxon>
        <taxon>Pseudomonadati</taxon>
        <taxon>Pseudomonadota</taxon>
        <taxon>Alphaproteobacteria</taxon>
        <taxon>Hyphomicrobiales</taxon>
        <taxon>Stappiaceae</taxon>
        <taxon>Roseibium</taxon>
    </lineage>
</organism>
<dbReference type="PANTHER" id="PTHR43740:SF2">
    <property type="entry name" value="LEUCINE--TRNA LIGASE, MITOCHONDRIAL"/>
    <property type="match status" value="1"/>
</dbReference>
<evidence type="ECO:0000259" key="13">
    <source>
        <dbReference type="Pfam" id="PF00133"/>
    </source>
</evidence>
<keyword evidence="8 11" id="KW-0030">Aminoacyl-tRNA synthetase</keyword>
<dbReference type="SUPFAM" id="SSF47323">
    <property type="entry name" value="Anticodon-binding domain of a subclass of class I aminoacyl-tRNA synthetases"/>
    <property type="match status" value="1"/>
</dbReference>
<dbReference type="InterPro" id="IPR025709">
    <property type="entry name" value="Leu_tRNA-synth_edit"/>
</dbReference>
<dbReference type="Gene3D" id="1.10.730.10">
    <property type="entry name" value="Isoleucyl-tRNA Synthetase, Domain 1"/>
    <property type="match status" value="1"/>
</dbReference>
<dbReference type="EC" id="6.1.1.4" evidence="2"/>
<comment type="similarity">
    <text evidence="1 11">Belongs to the class-I aminoacyl-tRNA synthetase family.</text>
</comment>
<dbReference type="RefSeq" id="WP_170107242.1">
    <property type="nucleotide sequence ID" value="NZ_PPCN01000008.1"/>
</dbReference>
<comment type="caution">
    <text evidence="16">The sequence shown here is derived from an EMBL/GenBank/DDBJ whole genome shotgun (WGS) entry which is preliminary data.</text>
</comment>
<evidence type="ECO:0000256" key="10">
    <source>
        <dbReference type="ARBA" id="ARBA00047469"/>
    </source>
</evidence>
<dbReference type="GO" id="GO:0002161">
    <property type="term" value="F:aminoacyl-tRNA deacylase activity"/>
    <property type="evidence" value="ECO:0007669"/>
    <property type="project" value="InterPro"/>
</dbReference>
<dbReference type="PANTHER" id="PTHR43740">
    <property type="entry name" value="LEUCYL-TRNA SYNTHETASE"/>
    <property type="match status" value="1"/>
</dbReference>
<dbReference type="EMBL" id="PPCN01000008">
    <property type="protein sequence ID" value="POF29679.1"/>
    <property type="molecule type" value="Genomic_DNA"/>
</dbReference>
<dbReference type="InterPro" id="IPR009008">
    <property type="entry name" value="Val/Leu/Ile-tRNA-synth_edit"/>
</dbReference>
<dbReference type="Proteomes" id="UP000236959">
    <property type="component" value="Unassembled WGS sequence"/>
</dbReference>
<feature type="domain" description="Aminoacyl-tRNA synthetase class Ia" evidence="13">
    <location>
        <begin position="21"/>
        <end position="215"/>
    </location>
</feature>
<dbReference type="Gene3D" id="3.90.740.10">
    <property type="entry name" value="Valyl/Leucyl/Isoleucyl-tRNA synthetase, editing domain"/>
    <property type="match status" value="1"/>
</dbReference>
<dbReference type="Pfam" id="PF00133">
    <property type="entry name" value="tRNA-synt_1"/>
    <property type="match status" value="2"/>
</dbReference>
<evidence type="ECO:0000256" key="4">
    <source>
        <dbReference type="ARBA" id="ARBA00022598"/>
    </source>
</evidence>
<evidence type="ECO:0000313" key="16">
    <source>
        <dbReference type="EMBL" id="POF29679.1"/>
    </source>
</evidence>
<dbReference type="InterPro" id="IPR001412">
    <property type="entry name" value="aa-tRNA-synth_I_CS"/>
</dbReference>
<keyword evidence="4 11" id="KW-0436">Ligase</keyword>
<evidence type="ECO:0000313" key="17">
    <source>
        <dbReference type="Proteomes" id="UP000236959"/>
    </source>
</evidence>
<reference evidence="16 17" key="1">
    <citation type="submission" date="2018-01" db="EMBL/GenBank/DDBJ databases">
        <title>Genomic Encyclopedia of Archaeal and Bacterial Type Strains, Phase II (KMG-II): from individual species to whole genera.</title>
        <authorList>
            <person name="Goeker M."/>
        </authorList>
    </citation>
    <scope>NUCLEOTIDE SEQUENCE [LARGE SCALE GENOMIC DNA]</scope>
    <source>
        <strain evidence="16 17">DSM 17023</strain>
    </source>
</reference>
<dbReference type="Gene3D" id="3.40.50.620">
    <property type="entry name" value="HUPs"/>
    <property type="match status" value="2"/>
</dbReference>
<evidence type="ECO:0000256" key="6">
    <source>
        <dbReference type="ARBA" id="ARBA00022840"/>
    </source>
</evidence>
<comment type="catalytic activity">
    <reaction evidence="10">
        <text>tRNA(Leu) + L-leucine + ATP = L-leucyl-tRNA(Leu) + AMP + diphosphate</text>
        <dbReference type="Rhea" id="RHEA:11688"/>
        <dbReference type="Rhea" id="RHEA-COMP:9613"/>
        <dbReference type="Rhea" id="RHEA-COMP:9622"/>
        <dbReference type="ChEBI" id="CHEBI:30616"/>
        <dbReference type="ChEBI" id="CHEBI:33019"/>
        <dbReference type="ChEBI" id="CHEBI:57427"/>
        <dbReference type="ChEBI" id="CHEBI:78442"/>
        <dbReference type="ChEBI" id="CHEBI:78494"/>
        <dbReference type="ChEBI" id="CHEBI:456215"/>
        <dbReference type="EC" id="6.1.1.4"/>
    </reaction>
</comment>
<dbReference type="InterPro" id="IPR002302">
    <property type="entry name" value="Leu-tRNA-ligase"/>
</dbReference>
<dbReference type="PROSITE" id="PS00178">
    <property type="entry name" value="AA_TRNA_LIGASE_I"/>
    <property type="match status" value="1"/>
</dbReference>
<evidence type="ECO:0000256" key="11">
    <source>
        <dbReference type="RuleBase" id="RU363035"/>
    </source>
</evidence>
<dbReference type="PRINTS" id="PR00985">
    <property type="entry name" value="TRNASYNTHLEU"/>
</dbReference>
<keyword evidence="17" id="KW-1185">Reference proteome</keyword>
<dbReference type="Pfam" id="PF08264">
    <property type="entry name" value="Anticodon_1"/>
    <property type="match status" value="1"/>
</dbReference>
<name>A0A2S3UQA8_9HYPH</name>
<dbReference type="Pfam" id="PF13603">
    <property type="entry name" value="tRNA-synt_1_2"/>
    <property type="match status" value="1"/>
</dbReference>
<evidence type="ECO:0000256" key="1">
    <source>
        <dbReference type="ARBA" id="ARBA00005594"/>
    </source>
</evidence>
<feature type="compositionally biased region" description="Basic and acidic residues" evidence="12">
    <location>
        <begin position="298"/>
        <end position="317"/>
    </location>
</feature>
<dbReference type="SUPFAM" id="SSF50677">
    <property type="entry name" value="ValRS/IleRS/LeuRS editing domain"/>
    <property type="match status" value="1"/>
</dbReference>
<accession>A0A2S3UQA8</accession>
<evidence type="ECO:0000256" key="12">
    <source>
        <dbReference type="SAM" id="MobiDB-lite"/>
    </source>
</evidence>
<feature type="region of interest" description="Disordered" evidence="12">
    <location>
        <begin position="271"/>
        <end position="317"/>
    </location>
</feature>
<evidence type="ECO:0000256" key="3">
    <source>
        <dbReference type="ARBA" id="ARBA00022490"/>
    </source>
</evidence>
<feature type="domain" description="Methionyl/Valyl/Leucyl/Isoleucyl-tRNA synthetase anticodon-binding" evidence="14">
    <location>
        <begin position="624"/>
        <end position="711"/>
    </location>
</feature>
<dbReference type="SUPFAM" id="SSF52374">
    <property type="entry name" value="Nucleotidylyl transferase"/>
    <property type="match status" value="1"/>
</dbReference>
<dbReference type="GO" id="GO:0006429">
    <property type="term" value="P:leucyl-tRNA aminoacylation"/>
    <property type="evidence" value="ECO:0007669"/>
    <property type="project" value="InterPro"/>
</dbReference>
<dbReference type="GO" id="GO:0005524">
    <property type="term" value="F:ATP binding"/>
    <property type="evidence" value="ECO:0007669"/>
    <property type="project" value="UniProtKB-KW"/>
</dbReference>
<feature type="domain" description="Aminoacyl-tRNA synthetase class Ia" evidence="13">
    <location>
        <begin position="381"/>
        <end position="572"/>
    </location>
</feature>
<keyword evidence="5 11" id="KW-0547">Nucleotide-binding</keyword>
<protein>
    <recommendedName>
        <fullName evidence="2">leucine--tRNA ligase</fullName>
        <ecNumber evidence="2">6.1.1.4</ecNumber>
    </recommendedName>
    <alternativeName>
        <fullName evidence="9">Leucyl-tRNA synthetase</fullName>
    </alternativeName>
</protein>
<keyword evidence="3" id="KW-0963">Cytoplasm</keyword>